<dbReference type="OMA" id="NYHIPTI"/>
<gene>
    <name evidence="1" type="ORF">POCTA_138.1.T0380218</name>
</gene>
<protein>
    <submittedName>
        <fullName evidence="1">Uncharacterized protein</fullName>
    </submittedName>
</protein>
<comment type="caution">
    <text evidence="1">The sequence shown here is derived from an EMBL/GenBank/DDBJ whole genome shotgun (WGS) entry which is preliminary data.</text>
</comment>
<dbReference type="OrthoDB" id="306333at2759"/>
<organism evidence="1 2">
    <name type="scientific">Paramecium octaurelia</name>
    <dbReference type="NCBI Taxonomy" id="43137"/>
    <lineage>
        <taxon>Eukaryota</taxon>
        <taxon>Sar</taxon>
        <taxon>Alveolata</taxon>
        <taxon>Ciliophora</taxon>
        <taxon>Intramacronucleata</taxon>
        <taxon>Oligohymenophorea</taxon>
        <taxon>Peniculida</taxon>
        <taxon>Parameciidae</taxon>
        <taxon>Paramecium</taxon>
    </lineage>
</organism>
<proteinExistence type="predicted"/>
<evidence type="ECO:0000313" key="1">
    <source>
        <dbReference type="EMBL" id="CAD8160498.1"/>
    </source>
</evidence>
<sequence>MRRQTNLNSASPKNIIQQYKPLRMSPSFRIKYYIPSKVQKIKFNYQKDIKQYQCHCSDQFIDNYHIPTIHTQRAASQKKSFMYSRQQTPNYSQVKHNNSEIQHNKYLKFTKLIRQKKMIRIIDLLQ</sequence>
<dbReference type="EMBL" id="CAJJDP010000038">
    <property type="protein sequence ID" value="CAD8160498.1"/>
    <property type="molecule type" value="Genomic_DNA"/>
</dbReference>
<name>A0A8S1U762_PAROT</name>
<evidence type="ECO:0000313" key="2">
    <source>
        <dbReference type="Proteomes" id="UP000683925"/>
    </source>
</evidence>
<reference evidence="1" key="1">
    <citation type="submission" date="2021-01" db="EMBL/GenBank/DDBJ databases">
        <authorList>
            <consortium name="Genoscope - CEA"/>
            <person name="William W."/>
        </authorList>
    </citation>
    <scope>NUCLEOTIDE SEQUENCE</scope>
</reference>
<dbReference type="Proteomes" id="UP000683925">
    <property type="component" value="Unassembled WGS sequence"/>
</dbReference>
<keyword evidence="2" id="KW-1185">Reference proteome</keyword>
<dbReference type="AlphaFoldDB" id="A0A8S1U762"/>
<accession>A0A8S1U762</accession>